<evidence type="ECO:0000313" key="8">
    <source>
        <dbReference type="EMBL" id="KAB6140189.1"/>
    </source>
</evidence>
<feature type="domain" description="TM2" evidence="6">
    <location>
        <begin position="2"/>
        <end position="49"/>
    </location>
</feature>
<dbReference type="EMBL" id="FNRP01000008">
    <property type="protein sequence ID" value="SEA56091.1"/>
    <property type="molecule type" value="Genomic_DNA"/>
</dbReference>
<protein>
    <submittedName>
        <fullName evidence="8">NINE protein</fullName>
    </submittedName>
    <submittedName>
        <fullName evidence="9">Zinc-ribbon domain-containing protein</fullName>
    </submittedName>
</protein>
<organism evidence="9 10">
    <name type="scientific">Bacteroides xylanisolvens</name>
    <dbReference type="NCBI Taxonomy" id="371601"/>
    <lineage>
        <taxon>Bacteria</taxon>
        <taxon>Pseudomonadati</taxon>
        <taxon>Bacteroidota</taxon>
        <taxon>Bacteroidia</taxon>
        <taxon>Bacteroidales</taxon>
        <taxon>Bacteroidaceae</taxon>
        <taxon>Bacteroides</taxon>
    </lineage>
</organism>
<dbReference type="Proteomes" id="UP000183040">
    <property type="component" value="Unassembled WGS sequence"/>
</dbReference>
<name>A0A1H4C6Q7_9BACE</name>
<evidence type="ECO:0000259" key="6">
    <source>
        <dbReference type="Pfam" id="PF05154"/>
    </source>
</evidence>
<dbReference type="RefSeq" id="WP_074705992.1">
    <property type="nucleotide sequence ID" value="NZ_FNRP01000008.1"/>
</dbReference>
<dbReference type="InterPro" id="IPR007829">
    <property type="entry name" value="TM2"/>
</dbReference>
<comment type="subcellular location">
    <subcellularLocation>
        <location evidence="1">Membrane</location>
        <topology evidence="1">Multi-pass membrane protein</topology>
    </subcellularLocation>
</comment>
<keyword evidence="2 5" id="KW-0812">Transmembrane</keyword>
<dbReference type="AlphaFoldDB" id="A0A1H4C6Q7"/>
<reference evidence="9 10" key="1">
    <citation type="submission" date="2016-10" db="EMBL/GenBank/DDBJ databases">
        <authorList>
            <person name="de Groot N.N."/>
        </authorList>
    </citation>
    <scope>NUCLEOTIDE SEQUENCE [LARGE SCALE GENOMIC DNA]</scope>
    <source>
        <strain evidence="9 10">NLAE-zl-G339</strain>
    </source>
</reference>
<keyword evidence="3 5" id="KW-1133">Transmembrane helix</keyword>
<evidence type="ECO:0000259" key="7">
    <source>
        <dbReference type="Pfam" id="PF13240"/>
    </source>
</evidence>
<dbReference type="Gene3D" id="4.10.1060.50">
    <property type="match status" value="1"/>
</dbReference>
<evidence type="ECO:0000256" key="4">
    <source>
        <dbReference type="ARBA" id="ARBA00023136"/>
    </source>
</evidence>
<keyword evidence="4 5" id="KW-0472">Membrane</keyword>
<evidence type="ECO:0000256" key="3">
    <source>
        <dbReference type="ARBA" id="ARBA00022989"/>
    </source>
</evidence>
<feature type="domain" description="Zinc-ribbon" evidence="7">
    <location>
        <begin position="99"/>
        <end position="120"/>
    </location>
</feature>
<evidence type="ECO:0000313" key="10">
    <source>
        <dbReference type="Proteomes" id="UP000183040"/>
    </source>
</evidence>
<reference evidence="8 11" key="2">
    <citation type="journal article" date="2019" name="Nat. Med.">
        <title>A library of human gut bacterial isolates paired with longitudinal multiomics data enables mechanistic microbiome research.</title>
        <authorList>
            <person name="Poyet M."/>
            <person name="Groussin M."/>
            <person name="Gibbons S.M."/>
            <person name="Avila-Pacheco J."/>
            <person name="Jiang X."/>
            <person name="Kearney S.M."/>
            <person name="Perrotta A.R."/>
            <person name="Berdy B."/>
            <person name="Zhao S."/>
            <person name="Lieberman T.D."/>
            <person name="Swanson P.K."/>
            <person name="Smith M."/>
            <person name="Roesemann S."/>
            <person name="Alexander J.E."/>
            <person name="Rich S.A."/>
            <person name="Livny J."/>
            <person name="Vlamakis H."/>
            <person name="Clish C."/>
            <person name="Bullock K."/>
            <person name="Deik A."/>
            <person name="Scott J."/>
            <person name="Pierce K.A."/>
            <person name="Xavier R.J."/>
            <person name="Alm E.J."/>
        </authorList>
    </citation>
    <scope>NUCLEOTIDE SEQUENCE [LARGE SCALE GENOMIC DNA]</scope>
    <source>
        <strain evidence="8 11">BIOML-A62</strain>
    </source>
</reference>
<dbReference type="Pfam" id="PF13240">
    <property type="entry name" value="Zn_Ribbon_1"/>
    <property type="match status" value="1"/>
</dbReference>
<proteinExistence type="predicted"/>
<evidence type="ECO:0000313" key="9">
    <source>
        <dbReference type="EMBL" id="SEA56091.1"/>
    </source>
</evidence>
<evidence type="ECO:0000256" key="1">
    <source>
        <dbReference type="ARBA" id="ARBA00004141"/>
    </source>
</evidence>
<gene>
    <name evidence="8" type="ORF">GA424_07660</name>
    <name evidence="9" type="ORF">SAMN04487924_10883</name>
</gene>
<evidence type="ECO:0000313" key="11">
    <source>
        <dbReference type="Proteomes" id="UP000487596"/>
    </source>
</evidence>
<dbReference type="GO" id="GO:0016020">
    <property type="term" value="C:membrane"/>
    <property type="evidence" value="ECO:0007669"/>
    <property type="project" value="UniProtKB-SubCell"/>
</dbReference>
<dbReference type="Pfam" id="PF05154">
    <property type="entry name" value="TM2"/>
    <property type="match status" value="1"/>
</dbReference>
<dbReference type="InterPro" id="IPR026870">
    <property type="entry name" value="Zinc_ribbon_dom"/>
</dbReference>
<accession>A0A1H4C6Q7</accession>
<evidence type="ECO:0000256" key="5">
    <source>
        <dbReference type="SAM" id="Phobius"/>
    </source>
</evidence>
<evidence type="ECO:0000256" key="2">
    <source>
        <dbReference type="ARBA" id="ARBA00022692"/>
    </source>
</evidence>
<feature type="transmembrane region" description="Helical" evidence="5">
    <location>
        <begin position="31"/>
        <end position="54"/>
    </location>
</feature>
<sequence>MKNRFIAALLAIFLGGFGVHKFYLGKWNGIFYLLLCWTYVPVIIAFIEGVLYLVNGEEAFDKKYNKVQISQENTYNNCSVHIPKEGNLSDTGTSLFKVCPKCGQRNEPDSNFCEFCGKKL</sequence>
<dbReference type="Proteomes" id="UP000487596">
    <property type="component" value="Unassembled WGS sequence"/>
</dbReference>
<dbReference type="EMBL" id="WDEH01000009">
    <property type="protein sequence ID" value="KAB6140189.1"/>
    <property type="molecule type" value="Genomic_DNA"/>
</dbReference>
<dbReference type="InterPro" id="IPR038587">
    <property type="entry name" value="Ribosomal_eL40_sf"/>
</dbReference>